<reference evidence="2" key="2">
    <citation type="submission" date="2024-03" db="EMBL/GenBank/DDBJ databases">
        <title>The Genome Sequence of Enterococcus sp. DIV0205d.</title>
        <authorList>
            <consortium name="The Broad Institute Genomics Platform"/>
            <consortium name="The Broad Institute Microbial Omics Core"/>
            <consortium name="The Broad Institute Genomic Center for Infectious Diseases"/>
            <person name="Earl A."/>
            <person name="Manson A."/>
            <person name="Gilmore M."/>
            <person name="Schwartman J."/>
            <person name="Shea T."/>
            <person name="Abouelleil A."/>
            <person name="Cao P."/>
            <person name="Chapman S."/>
            <person name="Cusick C."/>
            <person name="Young S."/>
            <person name="Neafsey D."/>
            <person name="Nusbaum C."/>
            <person name="Birren B."/>
        </authorList>
    </citation>
    <scope>NUCLEOTIDE SEQUENCE</scope>
    <source>
        <strain evidence="2">7F3_DIV0205</strain>
    </source>
</reference>
<keyword evidence="3" id="KW-1185">Reference proteome</keyword>
<dbReference type="InterPro" id="IPR041498">
    <property type="entry name" value="Big_6"/>
</dbReference>
<accession>A0AAQ3W905</accession>
<name>A0AAQ3W905_9ENTE</name>
<dbReference type="NCBIfam" id="NF033510">
    <property type="entry name" value="Ca_tandemer"/>
    <property type="match status" value="1"/>
</dbReference>
<proteinExistence type="predicted"/>
<evidence type="ECO:0000259" key="1">
    <source>
        <dbReference type="Pfam" id="PF17936"/>
    </source>
</evidence>
<dbReference type="AlphaFoldDB" id="A0AAQ3W905"/>
<evidence type="ECO:0000313" key="3">
    <source>
        <dbReference type="Proteomes" id="UP000194948"/>
    </source>
</evidence>
<dbReference type="Gene3D" id="2.60.40.10">
    <property type="entry name" value="Immunoglobulins"/>
    <property type="match status" value="2"/>
</dbReference>
<protein>
    <recommendedName>
        <fullName evidence="1">Bacterial Ig domain-containing protein</fullName>
    </recommendedName>
</protein>
<dbReference type="EMBL" id="CP147244">
    <property type="protein sequence ID" value="WYK00945.1"/>
    <property type="molecule type" value="Genomic_DNA"/>
</dbReference>
<feature type="domain" description="Bacterial Ig" evidence="1">
    <location>
        <begin position="171"/>
        <end position="241"/>
    </location>
</feature>
<organism evidence="2 3">
    <name type="scientific">Candidatus Enterococcus palustris</name>
    <dbReference type="NCBI Taxonomy" id="1834189"/>
    <lineage>
        <taxon>Bacteria</taxon>
        <taxon>Bacillati</taxon>
        <taxon>Bacillota</taxon>
        <taxon>Bacilli</taxon>
        <taxon>Lactobacillales</taxon>
        <taxon>Enterococcaceae</taxon>
        <taxon>Enterococcus</taxon>
    </lineage>
</organism>
<feature type="domain" description="Bacterial Ig" evidence="1">
    <location>
        <begin position="334"/>
        <end position="410"/>
    </location>
</feature>
<dbReference type="Proteomes" id="UP000194948">
    <property type="component" value="Chromosome"/>
</dbReference>
<dbReference type="Pfam" id="PF17936">
    <property type="entry name" value="Big_6"/>
    <property type="match status" value="2"/>
</dbReference>
<sequence length="411" mass="45109">MKKIKSFIFFLIFLCMFFYGEEALAKENTVSDSIFQYSLSKVAYLSNMNVATIEKNQNWVLNSFDSFRGNNLQNNFVTSETNEIQITRSIANYSKIYELSITDMNWGKIYGSTTIYRGILNGNIQLNAKFEPGNTYVVLVREFDPWGQLTGKNYPIGYFGTAQTSNPQVSKPKINEVTDKDTTIFGTATPNTTVHLTIGTDKYRGTTATDGSFSINLDHSYPAGTGLEVYTMDSTGGKSESLIGIVKGANDTIGVNPIYSSDSVITGKTIPNVLVEASIDNSKVRARIYEGTSDSQGYFSIDLNGKTYPAGTQVTITAFKSDGTNISKLVIVYPRIPSVNTVNINDTVITGSADPNAKLEVLINNIDRYRTTVDAAGNFRVVVDPLKLGDKLSIYQESNGINSDTVSIIVK</sequence>
<evidence type="ECO:0000313" key="2">
    <source>
        <dbReference type="EMBL" id="WYK00945.1"/>
    </source>
</evidence>
<reference evidence="2" key="1">
    <citation type="submission" date="2017-05" db="EMBL/GenBank/DDBJ databases">
        <authorList>
            <consortium name="The Broad Institute Genomics Platform"/>
            <consortium name="The Broad Institute Genomic Center for Infectious Diseases"/>
            <person name="Earl A."/>
            <person name="Manson A."/>
            <person name="Schwartman J."/>
            <person name="Gilmore M."/>
            <person name="Abouelleil A."/>
            <person name="Cao P."/>
            <person name="Chapman S."/>
            <person name="Cusick C."/>
            <person name="Shea T."/>
            <person name="Young S."/>
            <person name="Neafsey D."/>
            <person name="Nusbaum C."/>
            <person name="Birren B."/>
        </authorList>
    </citation>
    <scope>NUCLEOTIDE SEQUENCE</scope>
    <source>
        <strain evidence="2">7F3_DIV0205</strain>
    </source>
</reference>
<gene>
    <name evidence="2" type="ORF">A5821_002071</name>
</gene>
<dbReference type="InterPro" id="IPR013783">
    <property type="entry name" value="Ig-like_fold"/>
</dbReference>